<dbReference type="Proteomes" id="UP000677152">
    <property type="component" value="Chromosome"/>
</dbReference>
<accession>A0AA45L194</accession>
<name>A0AA45L194_9PSEU</name>
<organism evidence="1 2">
    <name type="scientific">Actinosynnema pretiosum subsp. pretiosum</name>
    <dbReference type="NCBI Taxonomy" id="103721"/>
    <lineage>
        <taxon>Bacteria</taxon>
        <taxon>Bacillati</taxon>
        <taxon>Actinomycetota</taxon>
        <taxon>Actinomycetes</taxon>
        <taxon>Pseudonocardiales</taxon>
        <taxon>Pseudonocardiaceae</taxon>
        <taxon>Actinosynnema</taxon>
    </lineage>
</organism>
<reference evidence="1" key="1">
    <citation type="submission" date="2021-04" db="EMBL/GenBank/DDBJ databases">
        <title>Genomic sequence of Actinosynnema pretiosum subsp. pretiosum ATCC 31280 (C-14919).</title>
        <authorList>
            <person name="Bai L."/>
            <person name="Wang X."/>
            <person name="Xiao Y."/>
        </authorList>
    </citation>
    <scope>NUCLEOTIDE SEQUENCE</scope>
    <source>
        <strain evidence="1">ATCC 31280</strain>
    </source>
</reference>
<sequence length="70" mass="7231">MTGRRVRRAARAAGSGVRARRTASTANCGSVGISGVPPSRRVTGACASPWRGAVLAVTATPWPVAGRRTW</sequence>
<dbReference type="AlphaFoldDB" id="A0AA45L194"/>
<evidence type="ECO:0000313" key="1">
    <source>
        <dbReference type="EMBL" id="QUF01416.1"/>
    </source>
</evidence>
<protein>
    <submittedName>
        <fullName evidence="1">Uncharacterized protein</fullName>
    </submittedName>
</protein>
<proteinExistence type="predicted"/>
<gene>
    <name evidence="1" type="ORF">KCV87_17685</name>
</gene>
<evidence type="ECO:0000313" key="2">
    <source>
        <dbReference type="Proteomes" id="UP000677152"/>
    </source>
</evidence>
<dbReference type="EMBL" id="CP073249">
    <property type="protein sequence ID" value="QUF01416.1"/>
    <property type="molecule type" value="Genomic_DNA"/>
</dbReference>